<reference evidence="10 11" key="1">
    <citation type="submission" date="2020-04" db="EMBL/GenBank/DDBJ databases">
        <title>Rhodospirillaceae bacterium KN72 isolated from deep sea.</title>
        <authorList>
            <person name="Zhang D.-C."/>
        </authorList>
    </citation>
    <scope>NUCLEOTIDE SEQUENCE [LARGE SCALE GENOMIC DNA]</scope>
    <source>
        <strain evidence="10 11">KN72</strain>
    </source>
</reference>
<dbReference type="InterPro" id="IPR000014">
    <property type="entry name" value="PAS"/>
</dbReference>
<evidence type="ECO:0000313" key="10">
    <source>
        <dbReference type="EMBL" id="NMM44273.1"/>
    </source>
</evidence>
<dbReference type="Gene3D" id="1.10.287.130">
    <property type="match status" value="1"/>
</dbReference>
<dbReference type="Gene3D" id="3.30.565.10">
    <property type="entry name" value="Histidine kinase-like ATPase, C-terminal domain"/>
    <property type="match status" value="1"/>
</dbReference>
<keyword evidence="4" id="KW-0808">Transferase</keyword>
<dbReference type="CDD" id="cd00130">
    <property type="entry name" value="PAS"/>
    <property type="match status" value="1"/>
</dbReference>
<dbReference type="Proteomes" id="UP000539372">
    <property type="component" value="Unassembled WGS sequence"/>
</dbReference>
<dbReference type="FunFam" id="1.10.287.130:FF:000001">
    <property type="entry name" value="Two-component sensor histidine kinase"/>
    <property type="match status" value="1"/>
</dbReference>
<dbReference type="PANTHER" id="PTHR43047:SF72">
    <property type="entry name" value="OSMOSENSING HISTIDINE PROTEIN KINASE SLN1"/>
    <property type="match status" value="1"/>
</dbReference>
<dbReference type="InterPro" id="IPR004358">
    <property type="entry name" value="Sig_transdc_His_kin-like_C"/>
</dbReference>
<dbReference type="SUPFAM" id="SSF47384">
    <property type="entry name" value="Homodimeric domain of signal transducing histidine kinase"/>
    <property type="match status" value="1"/>
</dbReference>
<keyword evidence="3" id="KW-0597">Phosphoprotein</keyword>
<dbReference type="SUPFAM" id="SSF55785">
    <property type="entry name" value="PYP-like sensor domain (PAS domain)"/>
    <property type="match status" value="1"/>
</dbReference>
<sequence length="558" mass="62346">MSKASSNDPVNWSAFSKDERALLDRTFNFVARDSWRIPEAQFYAAVVRFISETLDVAHVLCDEIASVEPLVFRTVAAIVDREFVPNFSYEGAPSPCRNVVHGKPYIVPSGLQPLYPDYEILAEVGAQSYIGVPLTTETDEPEGLVCILDRKPIENPELYKAVLELIGTRVASEMKRQEVLATLRSSERRFRDFVDISSDWYWEKDAELRYSYFSEKFDHVTGISSASMLGKKRNELGVAHADMKALTSLDEDMEMRRPFRDFIYARQKPDGSSAYLSISGKPAYGDNGEFLGYRGIGRDITRQKLGELALAQSRDEANRANRAKSDFLASMSHELRTPLNAIQGMSEALMYIEAFRNDPNRLTDYLKSIHESCTHLVSLIDEILDIAKIEQGAYGMHAEYLEPKELIEAVRRLMKDSAAKNESKIEIDAPSDLPRIFADRRAFHQVLLNLIANSVKHSGKGTTVWIKARAEGSNTDLIVEVSDNGCGFDPETLDMVGQPFIHAHTPHVRREAAGTGLGLSIVVRLVQACGGRVEFESEPGRGAVIKTYWPTAPASRPA</sequence>
<dbReference type="PRINTS" id="PR00344">
    <property type="entry name" value="BCTRLSENSOR"/>
</dbReference>
<dbReference type="InterPro" id="IPR005467">
    <property type="entry name" value="His_kinase_dom"/>
</dbReference>
<dbReference type="EC" id="2.7.13.3" evidence="2"/>
<evidence type="ECO:0000313" key="11">
    <source>
        <dbReference type="Proteomes" id="UP000539372"/>
    </source>
</evidence>
<dbReference type="SMART" id="SM00086">
    <property type="entry name" value="PAC"/>
    <property type="match status" value="1"/>
</dbReference>
<dbReference type="SUPFAM" id="SSF55874">
    <property type="entry name" value="ATPase domain of HSP90 chaperone/DNA topoisomerase II/histidine kinase"/>
    <property type="match status" value="1"/>
</dbReference>
<dbReference type="PROSITE" id="PS50113">
    <property type="entry name" value="PAC"/>
    <property type="match status" value="1"/>
</dbReference>
<evidence type="ECO:0000256" key="4">
    <source>
        <dbReference type="ARBA" id="ARBA00022679"/>
    </source>
</evidence>
<dbReference type="InterPro" id="IPR003661">
    <property type="entry name" value="HisK_dim/P_dom"/>
</dbReference>
<evidence type="ECO:0000256" key="2">
    <source>
        <dbReference type="ARBA" id="ARBA00012438"/>
    </source>
</evidence>
<feature type="domain" description="PAC" evidence="9">
    <location>
        <begin position="260"/>
        <end position="312"/>
    </location>
</feature>
<name>A0A7Y0HF73_9PROT</name>
<feature type="domain" description="PAS" evidence="8">
    <location>
        <begin position="186"/>
        <end position="231"/>
    </location>
</feature>
<evidence type="ECO:0000256" key="5">
    <source>
        <dbReference type="ARBA" id="ARBA00022777"/>
    </source>
</evidence>
<dbReference type="InterPro" id="IPR000700">
    <property type="entry name" value="PAS-assoc_C"/>
</dbReference>
<keyword evidence="11" id="KW-1185">Reference proteome</keyword>
<dbReference type="InterPro" id="IPR036890">
    <property type="entry name" value="HATPase_C_sf"/>
</dbReference>
<accession>A0A7Y0HF73</accession>
<evidence type="ECO:0000256" key="1">
    <source>
        <dbReference type="ARBA" id="ARBA00000085"/>
    </source>
</evidence>
<evidence type="ECO:0000256" key="3">
    <source>
        <dbReference type="ARBA" id="ARBA00022553"/>
    </source>
</evidence>
<dbReference type="PANTHER" id="PTHR43047">
    <property type="entry name" value="TWO-COMPONENT HISTIDINE PROTEIN KINASE"/>
    <property type="match status" value="1"/>
</dbReference>
<dbReference type="SMART" id="SM00388">
    <property type="entry name" value="HisKA"/>
    <property type="match status" value="1"/>
</dbReference>
<dbReference type="InterPro" id="IPR035965">
    <property type="entry name" value="PAS-like_dom_sf"/>
</dbReference>
<comment type="caution">
    <text evidence="10">The sequence shown here is derived from an EMBL/GenBank/DDBJ whole genome shotgun (WGS) entry which is preliminary data.</text>
</comment>
<dbReference type="GO" id="GO:0000155">
    <property type="term" value="F:phosphorelay sensor kinase activity"/>
    <property type="evidence" value="ECO:0007669"/>
    <property type="project" value="InterPro"/>
</dbReference>
<dbReference type="Pfam" id="PF02518">
    <property type="entry name" value="HATPase_c"/>
    <property type="match status" value="1"/>
</dbReference>
<dbReference type="InterPro" id="IPR003594">
    <property type="entry name" value="HATPase_dom"/>
</dbReference>
<organism evidence="10 11">
    <name type="scientific">Pacificispira spongiicola</name>
    <dbReference type="NCBI Taxonomy" id="2729598"/>
    <lineage>
        <taxon>Bacteria</taxon>
        <taxon>Pseudomonadati</taxon>
        <taxon>Pseudomonadota</taxon>
        <taxon>Alphaproteobacteria</taxon>
        <taxon>Rhodospirillales</taxon>
        <taxon>Rhodospirillaceae</taxon>
        <taxon>Pacificispira</taxon>
    </lineage>
</organism>
<dbReference type="Pfam" id="PF01590">
    <property type="entry name" value="GAF"/>
    <property type="match status" value="1"/>
</dbReference>
<dbReference type="PROSITE" id="PS50112">
    <property type="entry name" value="PAS"/>
    <property type="match status" value="1"/>
</dbReference>
<dbReference type="InterPro" id="IPR003018">
    <property type="entry name" value="GAF"/>
</dbReference>
<protein>
    <recommendedName>
        <fullName evidence="2">histidine kinase</fullName>
        <ecNumber evidence="2">2.7.13.3</ecNumber>
    </recommendedName>
</protein>
<dbReference type="CDD" id="cd00082">
    <property type="entry name" value="HisKA"/>
    <property type="match status" value="1"/>
</dbReference>
<dbReference type="RefSeq" id="WP_169624567.1">
    <property type="nucleotide sequence ID" value="NZ_JABBNT010000002.1"/>
</dbReference>
<evidence type="ECO:0000259" key="7">
    <source>
        <dbReference type="PROSITE" id="PS50109"/>
    </source>
</evidence>
<keyword evidence="5 10" id="KW-0418">Kinase</keyword>
<dbReference type="AlphaFoldDB" id="A0A7Y0HF73"/>
<dbReference type="InterPro" id="IPR001610">
    <property type="entry name" value="PAC"/>
</dbReference>
<dbReference type="EMBL" id="JABBNT010000002">
    <property type="protein sequence ID" value="NMM44273.1"/>
    <property type="molecule type" value="Genomic_DNA"/>
</dbReference>
<dbReference type="GO" id="GO:0005886">
    <property type="term" value="C:plasma membrane"/>
    <property type="evidence" value="ECO:0007669"/>
    <property type="project" value="TreeGrafter"/>
</dbReference>
<evidence type="ECO:0000256" key="6">
    <source>
        <dbReference type="ARBA" id="ARBA00023012"/>
    </source>
</evidence>
<dbReference type="SMART" id="SM00387">
    <property type="entry name" value="HATPase_c"/>
    <property type="match status" value="1"/>
</dbReference>
<keyword evidence="6" id="KW-0902">Two-component regulatory system</keyword>
<evidence type="ECO:0000259" key="9">
    <source>
        <dbReference type="PROSITE" id="PS50113"/>
    </source>
</evidence>
<dbReference type="PROSITE" id="PS50109">
    <property type="entry name" value="HIS_KIN"/>
    <property type="match status" value="1"/>
</dbReference>
<comment type="catalytic activity">
    <reaction evidence="1">
        <text>ATP + protein L-histidine = ADP + protein N-phospho-L-histidine.</text>
        <dbReference type="EC" id="2.7.13.3"/>
    </reaction>
</comment>
<evidence type="ECO:0000259" key="8">
    <source>
        <dbReference type="PROSITE" id="PS50112"/>
    </source>
</evidence>
<proteinExistence type="predicted"/>
<dbReference type="InterPro" id="IPR036097">
    <property type="entry name" value="HisK_dim/P_sf"/>
</dbReference>
<gene>
    <name evidence="10" type="ORF">HH303_07275</name>
</gene>
<dbReference type="GO" id="GO:0009927">
    <property type="term" value="F:histidine phosphotransfer kinase activity"/>
    <property type="evidence" value="ECO:0007669"/>
    <property type="project" value="TreeGrafter"/>
</dbReference>
<feature type="domain" description="Histidine kinase" evidence="7">
    <location>
        <begin position="330"/>
        <end position="553"/>
    </location>
</feature>
<dbReference type="NCBIfam" id="TIGR00229">
    <property type="entry name" value="sensory_box"/>
    <property type="match status" value="1"/>
</dbReference>
<dbReference type="SUPFAM" id="SSF55781">
    <property type="entry name" value="GAF domain-like"/>
    <property type="match status" value="1"/>
</dbReference>
<dbReference type="Pfam" id="PF00512">
    <property type="entry name" value="HisKA"/>
    <property type="match status" value="1"/>
</dbReference>
<dbReference type="Gene3D" id="3.30.450.20">
    <property type="entry name" value="PAS domain"/>
    <property type="match status" value="1"/>
</dbReference>